<evidence type="ECO:0000313" key="2">
    <source>
        <dbReference type="EMBL" id="SDY47375.1"/>
    </source>
</evidence>
<dbReference type="CDD" id="cd00130">
    <property type="entry name" value="PAS"/>
    <property type="match status" value="1"/>
</dbReference>
<dbReference type="Proteomes" id="UP000199529">
    <property type="component" value="Unassembled WGS sequence"/>
</dbReference>
<dbReference type="STRING" id="418495.SAMN05216215_102770"/>
<dbReference type="PROSITE" id="PS50112">
    <property type="entry name" value="PAS"/>
    <property type="match status" value="1"/>
</dbReference>
<dbReference type="SUPFAM" id="SSF55785">
    <property type="entry name" value="PYP-like sensor domain (PAS domain)"/>
    <property type="match status" value="1"/>
</dbReference>
<evidence type="ECO:0000313" key="3">
    <source>
        <dbReference type="Proteomes" id="UP000199529"/>
    </source>
</evidence>
<dbReference type="InterPro" id="IPR000792">
    <property type="entry name" value="Tscrpt_reg_LuxR_C"/>
</dbReference>
<dbReference type="RefSeq" id="WP_245761378.1">
    <property type="nucleotide sequence ID" value="NZ_FNOK01000027.1"/>
</dbReference>
<dbReference type="Gene3D" id="1.10.10.10">
    <property type="entry name" value="Winged helix-like DNA-binding domain superfamily/Winged helix DNA-binding domain"/>
    <property type="match status" value="1"/>
</dbReference>
<dbReference type="SMART" id="SM00421">
    <property type="entry name" value="HTH_LUXR"/>
    <property type="match status" value="1"/>
</dbReference>
<dbReference type="InterPro" id="IPR016032">
    <property type="entry name" value="Sig_transdc_resp-reg_C-effctor"/>
</dbReference>
<dbReference type="SMART" id="SM00091">
    <property type="entry name" value="PAS"/>
    <property type="match status" value="1"/>
</dbReference>
<dbReference type="InterPro" id="IPR000014">
    <property type="entry name" value="PAS"/>
</dbReference>
<dbReference type="Gene3D" id="3.30.450.20">
    <property type="entry name" value="PAS domain"/>
    <property type="match status" value="1"/>
</dbReference>
<sequence>MAWRNRAVILLDHLPMPVAVCDTGGAILLANPLMAAEWGALPSQLRGRNALDFFRPRSSDQLHPVVEALRRRRRSRYPVEVRWSAPGGSERHGEMTVDVVSEAPDAETALLFLLNVLGDVTEPAERPDTALVSPVEARILALAAGGVTTAQIAKSVGLTADGVNYHLQRMSRRWRVPNRTALVARAYVLGVLKLAAWPPEPA</sequence>
<dbReference type="GO" id="GO:0003677">
    <property type="term" value="F:DNA binding"/>
    <property type="evidence" value="ECO:0007669"/>
    <property type="project" value="InterPro"/>
</dbReference>
<dbReference type="InterPro" id="IPR036388">
    <property type="entry name" value="WH-like_DNA-bd_sf"/>
</dbReference>
<dbReference type="EMBL" id="FNOK01000027">
    <property type="protein sequence ID" value="SDY47375.1"/>
    <property type="molecule type" value="Genomic_DNA"/>
</dbReference>
<evidence type="ECO:0000259" key="1">
    <source>
        <dbReference type="PROSITE" id="PS50112"/>
    </source>
</evidence>
<protein>
    <submittedName>
        <fullName evidence="2">PAS domain S-box-containing protein</fullName>
    </submittedName>
</protein>
<dbReference type="NCBIfam" id="TIGR00229">
    <property type="entry name" value="sensory_box"/>
    <property type="match status" value="1"/>
</dbReference>
<feature type="domain" description="PAS" evidence="1">
    <location>
        <begin position="10"/>
        <end position="73"/>
    </location>
</feature>
<dbReference type="InterPro" id="IPR013656">
    <property type="entry name" value="PAS_4"/>
</dbReference>
<dbReference type="AlphaFoldDB" id="A0A1H3K6L8"/>
<proteinExistence type="predicted"/>
<dbReference type="Pfam" id="PF08448">
    <property type="entry name" value="PAS_4"/>
    <property type="match status" value="1"/>
</dbReference>
<dbReference type="Pfam" id="PF00196">
    <property type="entry name" value="GerE"/>
    <property type="match status" value="1"/>
</dbReference>
<accession>A0A1H3K6L8</accession>
<reference evidence="3" key="1">
    <citation type="submission" date="2016-10" db="EMBL/GenBank/DDBJ databases">
        <authorList>
            <person name="Varghese N."/>
            <person name="Submissions S."/>
        </authorList>
    </citation>
    <scope>NUCLEOTIDE SEQUENCE [LARGE SCALE GENOMIC DNA]</scope>
    <source>
        <strain evidence="3">CGMCC 4.3530</strain>
    </source>
</reference>
<gene>
    <name evidence="2" type="ORF">SAMN05216215_102770</name>
</gene>
<dbReference type="InterPro" id="IPR035965">
    <property type="entry name" value="PAS-like_dom_sf"/>
</dbReference>
<name>A0A1H3K6L8_9PSEU</name>
<dbReference type="SUPFAM" id="SSF46894">
    <property type="entry name" value="C-terminal effector domain of the bipartite response regulators"/>
    <property type="match status" value="1"/>
</dbReference>
<organism evidence="2 3">
    <name type="scientific">Saccharopolyspora shandongensis</name>
    <dbReference type="NCBI Taxonomy" id="418495"/>
    <lineage>
        <taxon>Bacteria</taxon>
        <taxon>Bacillati</taxon>
        <taxon>Actinomycetota</taxon>
        <taxon>Actinomycetes</taxon>
        <taxon>Pseudonocardiales</taxon>
        <taxon>Pseudonocardiaceae</taxon>
        <taxon>Saccharopolyspora</taxon>
    </lineage>
</organism>
<keyword evidence="3" id="KW-1185">Reference proteome</keyword>
<dbReference type="GO" id="GO:0006355">
    <property type="term" value="P:regulation of DNA-templated transcription"/>
    <property type="evidence" value="ECO:0007669"/>
    <property type="project" value="InterPro"/>
</dbReference>